<reference evidence="1" key="1">
    <citation type="journal article" date="2021" name="Proc. Natl. Acad. Sci. U.S.A.">
        <title>A Catalog of Tens of Thousands of Viruses from Human Metagenomes Reveals Hidden Associations with Chronic Diseases.</title>
        <authorList>
            <person name="Tisza M.J."/>
            <person name="Buck C.B."/>
        </authorList>
    </citation>
    <scope>NUCLEOTIDE SEQUENCE</scope>
    <source>
        <strain evidence="1">CtIty1</strain>
    </source>
</reference>
<name>A0A8S5TH05_9CAUD</name>
<protein>
    <submittedName>
        <fullName evidence="1">Uncharacterized protein</fullName>
    </submittedName>
</protein>
<dbReference type="EMBL" id="BK032823">
    <property type="protein sequence ID" value="DAF62424.1"/>
    <property type="molecule type" value="Genomic_DNA"/>
</dbReference>
<sequence length="333" mass="38662">MEKQIFDIKEIVDTVSNHLEKYTISESKTTETKLKMIEDALAYSHDFIESNVNRFGDLDKLDKTIVFRTYAAKSDIENRRKDFKDELVRKDQETNLVTEVDHETKDIKFKDDLKQPNAINTLVKAIGNGISTLETYDYYKDRMKTTSDLFNFQGVAAERLIRLGMLTRRYELICKKLTAISVYNRHGFSDFSEEVLKDQDPNEVDPFNKNFVFDLIIDMAYSNLDSLKIMETASSIKLIFEGNEKELELIKDTLGEMVIGKDSNLFKDTEDYLKTCSQYYVDQLHKLTYDMINDDLIVFDYSNYPNLGNPTVTACEKHSHECNCGHCGHDHHH</sequence>
<proteinExistence type="predicted"/>
<accession>A0A8S5TH05</accession>
<evidence type="ECO:0000313" key="1">
    <source>
        <dbReference type="EMBL" id="DAF62424.1"/>
    </source>
</evidence>
<organism evidence="1">
    <name type="scientific">Myoviridae sp. ctIty1</name>
    <dbReference type="NCBI Taxonomy" id="2827673"/>
    <lineage>
        <taxon>Viruses</taxon>
        <taxon>Duplodnaviria</taxon>
        <taxon>Heunggongvirae</taxon>
        <taxon>Uroviricota</taxon>
        <taxon>Caudoviricetes</taxon>
    </lineage>
</organism>